<evidence type="ECO:0000313" key="5">
    <source>
        <dbReference type="Proteomes" id="UP000775213"/>
    </source>
</evidence>
<dbReference type="InterPro" id="IPR011989">
    <property type="entry name" value="ARM-like"/>
</dbReference>
<evidence type="ECO:0000256" key="1">
    <source>
        <dbReference type="SAM" id="Phobius"/>
    </source>
</evidence>
<accession>A0AAV7HIB8</accession>
<keyword evidence="5" id="KW-1185">Reference proteome</keyword>
<reference evidence="4 5" key="1">
    <citation type="journal article" date="2021" name="Hortic Res">
        <title>Chromosome-scale assembly of the Dendrobium chrysotoxum genome enhances the understanding of orchid evolution.</title>
        <authorList>
            <person name="Zhang Y."/>
            <person name="Zhang G.Q."/>
            <person name="Zhang D."/>
            <person name="Liu X.D."/>
            <person name="Xu X.Y."/>
            <person name="Sun W.H."/>
            <person name="Yu X."/>
            <person name="Zhu X."/>
            <person name="Wang Z.W."/>
            <person name="Zhao X."/>
            <person name="Zhong W.Y."/>
            <person name="Chen H."/>
            <person name="Yin W.L."/>
            <person name="Huang T."/>
            <person name="Niu S.C."/>
            <person name="Liu Z.J."/>
        </authorList>
    </citation>
    <scope>NUCLEOTIDE SEQUENCE [LARGE SCALE GENOMIC DNA]</scope>
    <source>
        <strain evidence="4">Lindl</strain>
    </source>
</reference>
<evidence type="ECO:0000259" key="3">
    <source>
        <dbReference type="Pfam" id="PF20416"/>
    </source>
</evidence>
<name>A0AAV7HIB8_DENCH</name>
<dbReference type="Pfam" id="PF07539">
    <property type="entry name" value="UTP20_N"/>
    <property type="match status" value="1"/>
</dbReference>
<dbReference type="PANTHER" id="PTHR17695">
    <property type="entry name" value="SMALL SUBUNIT PROCESSOME COMPONENT 20 HOMOLOG"/>
    <property type="match status" value="1"/>
</dbReference>
<dbReference type="GO" id="GO:0030686">
    <property type="term" value="C:90S preribosome"/>
    <property type="evidence" value="ECO:0007669"/>
    <property type="project" value="TreeGrafter"/>
</dbReference>
<evidence type="ECO:0000313" key="4">
    <source>
        <dbReference type="EMBL" id="KAH0468627.1"/>
    </source>
</evidence>
<evidence type="ECO:0000259" key="2">
    <source>
        <dbReference type="Pfam" id="PF07539"/>
    </source>
</evidence>
<dbReference type="Pfam" id="PF20416">
    <property type="entry name" value="UTP20"/>
    <property type="match status" value="1"/>
</dbReference>
<protein>
    <recommendedName>
        <fullName evidence="6">Small subunit processome component 20 homolog</fullName>
    </recommendedName>
</protein>
<keyword evidence="1" id="KW-0812">Transmembrane</keyword>
<feature type="transmembrane region" description="Helical" evidence="1">
    <location>
        <begin position="2785"/>
        <end position="2805"/>
    </location>
</feature>
<dbReference type="Proteomes" id="UP000775213">
    <property type="component" value="Unassembled WGS sequence"/>
</dbReference>
<dbReference type="InterPro" id="IPR016024">
    <property type="entry name" value="ARM-type_fold"/>
</dbReference>
<proteinExistence type="predicted"/>
<dbReference type="InterPro" id="IPR052575">
    <property type="entry name" value="SSU_processome_comp_20"/>
</dbReference>
<dbReference type="GO" id="GO:0032040">
    <property type="term" value="C:small-subunit processome"/>
    <property type="evidence" value="ECO:0007669"/>
    <property type="project" value="TreeGrafter"/>
</dbReference>
<dbReference type="EMBL" id="JAGFBR010000003">
    <property type="protein sequence ID" value="KAH0468627.1"/>
    <property type="molecule type" value="Genomic_DNA"/>
</dbReference>
<feature type="domain" description="U3 small nucleolar RNA-associated protein 20" evidence="3">
    <location>
        <begin position="1842"/>
        <end position="2057"/>
    </location>
</feature>
<gene>
    <name evidence="4" type="ORF">IEQ34_001859</name>
</gene>
<dbReference type="SUPFAM" id="SSF48371">
    <property type="entry name" value="ARM repeat"/>
    <property type="match status" value="4"/>
</dbReference>
<dbReference type="InterPro" id="IPR046523">
    <property type="entry name" value="UTP20_dom"/>
</dbReference>
<dbReference type="InterPro" id="IPR011430">
    <property type="entry name" value="UTP20_N"/>
</dbReference>
<dbReference type="PANTHER" id="PTHR17695:SF11">
    <property type="entry name" value="SMALL SUBUNIT PROCESSOME COMPONENT 20 HOMOLOG"/>
    <property type="match status" value="1"/>
</dbReference>
<sequence>MATSQSQAVKCLNTSTNGRRFVFKTFSQRVEEIDIDVFRSLEHVKSEPKDGSSFFREALLYWRELNTAEDFISFYDEMMPLVQTLPQIILQKEFIFSELVGRLQMGAKLSLEPILMQSRISHLLGSSSRFVISSSRFANRDFVFDSGEASTRLPAFLRGFKASRLLIVAFSRDVLEEFLPFLQRFASSLTNLLSSGGDRDPEVLEQVFTAWSYIVMYLQKNLVKDVVTFLKITVQLRYYPKDYVQEFMAEVVSFLLRNAPLNQLKNGIRKIILDVVKGSSAAKKLGATALLWHVLSRTSSRLHSKARQVLLLLMEESVLSARDIPQGSEAVLDVVNSILHRLFEEIDHIEQKVVFECLFESIYCSIKNGCLAHLVQLLTLLTTAVRLSKGGKCFDGDKMIELIRLLMHSCIVSAEIIKSRDCSSEGAVPVVCNKILQLVLCLLDMPQKSSYIYITMEIVPAFKLEHSSLLMFVKGLVHKDPEVVLACRTYIVSTIDEMIETSPDEVLVLMLEFFERQSSNILDGIPPRTCKFFIETLNYWANLLSDMSTINSVSDLSSKLAVLWGVIRCCPSFECTGGSPLLLRNMIGILDQLLEVNADNIAGVPMSIWQDLLGATLNSYHKLLLHESSGPSEAYIFLHMAKKHKSSPRILSAVAEYLESVLWCNTITSSYSCFDFLNISALLAEGMLNDRSKNDAGVSQRMFTEIDVEDAQDSIRIFADNLSLPNKEIRISTLRIVSHYNFPVEPSTSEDPPLKKVKYEESDSAKVFECINVVDLLLSIEATPISVLTSRKVAVLISRLQMVVASGKLHDDYVPLIFNGVIGILHNRFSLLWDPALECLTTLIRRYSRIVWNQFVRHLEYYQLKSLSGDNAATKLNSETPQPKTLVQCFNMYLEYEFDSTPCITVMALLLKTLQKISAIAESHSCQLIPLFLKYLGYTDVDKFSVESFSQYECKRKEWRSVLKEWLSLLKLMNNSRSLYKSQLLKDVLMSRLLDEVDPDIQLKVIDCLLNWKDDYLIPYDQHLKNLIISRNIREELTTWDVSKDSEYIQEEHRAQLIPVVVRLLAPKVRKIKTLALHKHAGMNIRRAILCFLAQLEVDDLHLFFSLLLKPLLWNHLGVNVLDGYSDGICSRFSGQWQSLIPLNCSITEAIANISLKRKYGFLYVLEDVLKTFDEIHIGPFLRPLMTFVVLILENCMSNIKNEVSRKICASEKGVAGDLEVDVAENSAHNFLVMSASGKQLKDLRSLCLKILSSALSKHDSHDFGCEFWDIFFNSVKPLIDNFKNEGSSSEKPSSLFSCFLVMSRSPVLVSFLNREANLVPAIFSILTVRTASDAIISSVLGFIENLLDLETDSDLENDSIKAVFYPHLEVLVKNFHELILSSEDSHRKSAIWPGKRELRIFKLIAKYVKSQSIALPFLDILLPFFKRKALDFDDCLEALHVMKGILQYLPVNVERTSGKILKSIFPILAVAGVDVQLCVCDIIDSLALIDPSLAYLARLLRDLTAVSSMDIGEFDYDTRISAYEKINPELFSFLGVNHALLILSHCIYYMSSDELILRQCASKSLQAFVQFASSYLKTDAKNSYTHDAVCKQASGPAVETSVEPNWTKACILWIINDVLLKNMKEALTKEISIQKEWMTLLRDMIYNLHEVPALSTFRTLCSEDPEVDFFNNILHLQIHRRRRALMRFINVINAGNFTENIAVSIFVPLFLSMMFEVKDGKGEHIRDACLDSLASISNKMQWESYRSFLMKCFREITVRPDKQKLLVRLICAILDKFHFFASNSCERDEVGSYDALCSDNPQGNVVVTLQDSTSVKAIPEIQSYLQKTVLPQIQKILTMDSEKVNVNISLAALKLLKLLPLDTMDSQLSSIVHHVCTFLKHRLESVRDEARSALAACAKELGLEYLHFIIKVMQSILKRGYEMHVLGYSLNFILSKILTGKSTGSLDYCLEELVSIAENDIFGDVAEEKEVEKIASKMKETRKSKSFETLKLISQSITFRTHAMKLLSPIHNHIEKHLTPKIKRKLEIILLHIASGIESNPSAQTAELFIFVYGLIEDNIAAEFSYRKERSETAENEKSCVDVIVKEKSLRKSACFLKNSHLITGFALEMLHNRLKNIKLDKNDQQLLSMLDPFVKQLGYCLNSKFESVLAATFRCLAPLFKLPLPSMDIESDKIKSLLLSIAQRSGDGSSSLALSCIKLLTMLLRSPRISISHGELHMIIRFPMFIDIQTSPSTLALSLLKTIFARKLVVHEIYDIILRVAELMVTSQSEPIRRKCSEILLQFLLEYQLSDKRLQQHMDFLLSNLSYEHPSGRESVLDMLHAILIKFPRSVIDSHVQTFFLHLVVSLANEQDQRVRSMVLTVIKELISRTSQQMLQPILEYTLSWYFGKKQYLWSPSAQVIGLLIEVWRGGLKRHIIGILQTAREILKVSVDAVDIAELGVSKEPVVPCWKEAYYSLVMIEKMLLQFSELYFQSDFQEIWGLICKFLLHPHLGLRNISSRLVALYFTAVSEACKGDCEKMNQKNLFLINPSRLFAVAVSFLKQLEGQVIDDASGNMIIQNLAFSICSLHSFAKLKSLTPLHKLWSMLAACEQSSYLDAFDLLGSRKAKRIFLLSTSVTAQSSTASENEDIQSLLVKPLLKRLGKIAMGTENFQMKIIFNCIRTISSQIGVEGSRDYAIYIILPLYKACEGFAGKVIEDDIKQLAEEVYNRIRKNLKGKRDHRRNQQKLIAVMNPMLHAKRKLRVAAKHRAYKRRKFDAMKMRRKRSINERKHLIKMNFEKCNWKFVGSSIIFLPSVTLSFLLWRRQISFSKMTNFS</sequence>
<comment type="caution">
    <text evidence="4">The sequence shown here is derived from an EMBL/GenBank/DDBJ whole genome shotgun (WGS) entry which is preliminary data.</text>
</comment>
<dbReference type="Gene3D" id="1.25.10.10">
    <property type="entry name" value="Leucine-rich Repeat Variant"/>
    <property type="match status" value="2"/>
</dbReference>
<keyword evidence="1" id="KW-0472">Membrane</keyword>
<evidence type="ECO:0008006" key="6">
    <source>
        <dbReference type="Google" id="ProtNLM"/>
    </source>
</evidence>
<organism evidence="4 5">
    <name type="scientific">Dendrobium chrysotoxum</name>
    <name type="common">Orchid</name>
    <dbReference type="NCBI Taxonomy" id="161865"/>
    <lineage>
        <taxon>Eukaryota</taxon>
        <taxon>Viridiplantae</taxon>
        <taxon>Streptophyta</taxon>
        <taxon>Embryophyta</taxon>
        <taxon>Tracheophyta</taxon>
        <taxon>Spermatophyta</taxon>
        <taxon>Magnoliopsida</taxon>
        <taxon>Liliopsida</taxon>
        <taxon>Asparagales</taxon>
        <taxon>Orchidaceae</taxon>
        <taxon>Epidendroideae</taxon>
        <taxon>Malaxideae</taxon>
        <taxon>Dendrobiinae</taxon>
        <taxon>Dendrobium</taxon>
    </lineage>
</organism>
<keyword evidence="1" id="KW-1133">Transmembrane helix</keyword>
<feature type="domain" description="U3 small nucleolar RNA-associated protein 20 N-terminal" evidence="2">
    <location>
        <begin position="958"/>
        <end position="1581"/>
    </location>
</feature>